<dbReference type="NCBIfam" id="TIGR00813">
    <property type="entry name" value="sss"/>
    <property type="match status" value="1"/>
</dbReference>
<dbReference type="InterPro" id="IPR038377">
    <property type="entry name" value="Na/Glc_symporter_sf"/>
</dbReference>
<feature type="transmembrane region" description="Helical" evidence="14">
    <location>
        <begin position="56"/>
        <end position="76"/>
    </location>
</feature>
<evidence type="ECO:0000256" key="2">
    <source>
        <dbReference type="ARBA" id="ARBA00006434"/>
    </source>
</evidence>
<feature type="transmembrane region" description="Helical" evidence="14">
    <location>
        <begin position="466"/>
        <end position="489"/>
    </location>
</feature>
<keyword evidence="5 14" id="KW-0812">Transmembrane</keyword>
<keyword evidence="3" id="KW-0813">Transport</keyword>
<keyword evidence="16" id="KW-1185">Reference proteome</keyword>
<feature type="transmembrane region" description="Helical" evidence="14">
    <location>
        <begin position="168"/>
        <end position="186"/>
    </location>
</feature>
<evidence type="ECO:0000256" key="10">
    <source>
        <dbReference type="ARBA" id="ARBA00023136"/>
    </source>
</evidence>
<feature type="transmembrane region" description="Helical" evidence="14">
    <location>
        <begin position="408"/>
        <end position="430"/>
    </location>
</feature>
<evidence type="ECO:0000256" key="1">
    <source>
        <dbReference type="ARBA" id="ARBA00004651"/>
    </source>
</evidence>
<evidence type="ECO:0000313" key="15">
    <source>
        <dbReference type="EMBL" id="GBF35680.1"/>
    </source>
</evidence>
<evidence type="ECO:0000256" key="7">
    <source>
        <dbReference type="ARBA" id="ARBA00022989"/>
    </source>
</evidence>
<dbReference type="Pfam" id="PF00474">
    <property type="entry name" value="SSF"/>
    <property type="match status" value="1"/>
</dbReference>
<dbReference type="PANTHER" id="PTHR48086">
    <property type="entry name" value="SODIUM/PROLINE SYMPORTER-RELATED"/>
    <property type="match status" value="1"/>
</dbReference>
<evidence type="ECO:0000256" key="5">
    <source>
        <dbReference type="ARBA" id="ARBA00022692"/>
    </source>
</evidence>
<protein>
    <submittedName>
        <fullName evidence="15">Sodium/proline symporter</fullName>
    </submittedName>
</protein>
<feature type="transmembrane region" description="Helical" evidence="14">
    <location>
        <begin position="16"/>
        <end position="35"/>
    </location>
</feature>
<dbReference type="Gene3D" id="1.20.1730.10">
    <property type="entry name" value="Sodium/glucose cotransporter"/>
    <property type="match status" value="1"/>
</dbReference>
<comment type="catalytic activity">
    <reaction evidence="12">
        <text>L-proline(in) + Na(+)(in) = L-proline(out) + Na(+)(out)</text>
        <dbReference type="Rhea" id="RHEA:28967"/>
        <dbReference type="ChEBI" id="CHEBI:29101"/>
        <dbReference type="ChEBI" id="CHEBI:60039"/>
    </reaction>
</comment>
<dbReference type="InterPro" id="IPR001734">
    <property type="entry name" value="Na/solute_symporter"/>
</dbReference>
<dbReference type="Proteomes" id="UP000239549">
    <property type="component" value="Unassembled WGS sequence"/>
</dbReference>
<evidence type="ECO:0000256" key="11">
    <source>
        <dbReference type="ARBA" id="ARBA00023201"/>
    </source>
</evidence>
<feature type="transmembrane region" description="Helical" evidence="14">
    <location>
        <begin position="137"/>
        <end position="162"/>
    </location>
</feature>
<feature type="transmembrane region" description="Helical" evidence="14">
    <location>
        <begin position="442"/>
        <end position="460"/>
    </location>
</feature>
<keyword evidence="8" id="KW-0915">Sodium</keyword>
<evidence type="ECO:0000256" key="8">
    <source>
        <dbReference type="ARBA" id="ARBA00023053"/>
    </source>
</evidence>
<dbReference type="InterPro" id="IPR050277">
    <property type="entry name" value="Sodium:Solute_Symporter"/>
</dbReference>
<feature type="transmembrane region" description="Helical" evidence="14">
    <location>
        <begin position="198"/>
        <end position="216"/>
    </location>
</feature>
<dbReference type="GO" id="GO:0005886">
    <property type="term" value="C:plasma membrane"/>
    <property type="evidence" value="ECO:0007669"/>
    <property type="project" value="UniProtKB-SubCell"/>
</dbReference>
<feature type="transmembrane region" description="Helical" evidence="14">
    <location>
        <begin position="283"/>
        <end position="302"/>
    </location>
</feature>
<feature type="transmembrane region" description="Helical" evidence="14">
    <location>
        <begin position="236"/>
        <end position="262"/>
    </location>
</feature>
<proteinExistence type="inferred from homology"/>
<feature type="transmembrane region" description="Helical" evidence="14">
    <location>
        <begin position="88"/>
        <end position="106"/>
    </location>
</feature>
<evidence type="ECO:0000256" key="3">
    <source>
        <dbReference type="ARBA" id="ARBA00022448"/>
    </source>
</evidence>
<dbReference type="GO" id="GO:0006814">
    <property type="term" value="P:sodium ion transport"/>
    <property type="evidence" value="ECO:0007669"/>
    <property type="project" value="UniProtKB-KW"/>
</dbReference>
<sequence length="521" mass="56143">MRLLSILYEEWEDGRIMKLLLLLLFVGVLIYSGLVSMRKTRTVNDFFLGGRDVGPWLSAFAYGTTYFSAVIFIGYAGKVGWGFGLSSLWIVVGNTLVGSLLAWFVLAKRTRILTNRLNVMTMPEFLEVRYRSKNIKIFSALVIFIFLVPYSASVYMGLSYLFNQIFGIPYLYAAVFMCALTALYLVLGGYRAVALTDFIQGLVMIAGVGVLLYFVVNSEKVGGLAAGLQRLGEIDPGLVSVVGTPGWLPLASLMLLTSLGVWGMPQMVQKFYAIKDEAAIKPAMMVSTFFALVVTFGAYFTGGLTRLFFDTLPLDPATGKATPDMLMPMIINNTLPEIGAAIILLLVLSASMSTLASLVLVSSSSIAIDLYKAVSPNHSPKKGVVLMRLLCLVFIALSLIIALMKPAIILSLMAMSWGAVAGFFIAPYIYGLFWRGATPAGAWAGGLTGLSVAVGFALYYKLDAAVIPIVGSAAMLAPLVVLPAVSLVTKQLPEKHLLKVFGKLSGGGKGAEMSPKEVLLK</sequence>
<evidence type="ECO:0000313" key="16">
    <source>
        <dbReference type="Proteomes" id="UP000239549"/>
    </source>
</evidence>
<keyword evidence="4" id="KW-1003">Cell membrane</keyword>
<keyword evidence="10 14" id="KW-0472">Membrane</keyword>
<dbReference type="AlphaFoldDB" id="A0A2L2XHN9"/>
<feature type="transmembrane region" description="Helical" evidence="14">
    <location>
        <begin position="383"/>
        <end position="402"/>
    </location>
</feature>
<gene>
    <name evidence="15" type="ORF">DCCM_4809</name>
</gene>
<keyword evidence="11" id="KW-0739">Sodium transport</keyword>
<evidence type="ECO:0000256" key="9">
    <source>
        <dbReference type="ARBA" id="ARBA00023065"/>
    </source>
</evidence>
<keyword evidence="7 14" id="KW-1133">Transmembrane helix</keyword>
<evidence type="ECO:0000256" key="14">
    <source>
        <dbReference type="SAM" id="Phobius"/>
    </source>
</evidence>
<dbReference type="EMBL" id="BFAV01000179">
    <property type="protein sequence ID" value="GBF35680.1"/>
    <property type="molecule type" value="Genomic_DNA"/>
</dbReference>
<evidence type="ECO:0000256" key="13">
    <source>
        <dbReference type="RuleBase" id="RU362091"/>
    </source>
</evidence>
<evidence type="ECO:0000256" key="12">
    <source>
        <dbReference type="ARBA" id="ARBA00033708"/>
    </source>
</evidence>
<comment type="subcellular location">
    <subcellularLocation>
        <location evidence="1">Cell membrane</location>
        <topology evidence="1">Multi-pass membrane protein</topology>
    </subcellularLocation>
</comment>
<accession>A0A2L2XHN9</accession>
<comment type="similarity">
    <text evidence="2 13">Belongs to the sodium:solute symporter (SSF) (TC 2.A.21) family.</text>
</comment>
<evidence type="ECO:0000256" key="6">
    <source>
        <dbReference type="ARBA" id="ARBA00022847"/>
    </source>
</evidence>
<keyword evidence="9" id="KW-0406">Ion transport</keyword>
<organism evidence="15 16">
    <name type="scientific">Desulfocucumis palustris</name>
    <dbReference type="NCBI Taxonomy" id="1898651"/>
    <lineage>
        <taxon>Bacteria</taxon>
        <taxon>Bacillati</taxon>
        <taxon>Bacillota</taxon>
        <taxon>Clostridia</taxon>
        <taxon>Eubacteriales</taxon>
        <taxon>Desulfocucumaceae</taxon>
        <taxon>Desulfocucumis</taxon>
    </lineage>
</organism>
<dbReference type="PROSITE" id="PS50283">
    <property type="entry name" value="NA_SOLUT_SYMP_3"/>
    <property type="match status" value="1"/>
</dbReference>
<dbReference type="PANTHER" id="PTHR48086:SF3">
    <property type="entry name" value="SODIUM_PROLINE SYMPORTER"/>
    <property type="match status" value="1"/>
</dbReference>
<keyword evidence="6" id="KW-0769">Symport</keyword>
<comment type="caution">
    <text evidence="15">The sequence shown here is derived from an EMBL/GenBank/DDBJ whole genome shotgun (WGS) entry which is preliminary data.</text>
</comment>
<reference evidence="16" key="1">
    <citation type="submission" date="2018-02" db="EMBL/GenBank/DDBJ databases">
        <title>Genome sequence of Desulfocucumis palustris strain NAW-5.</title>
        <authorList>
            <person name="Watanabe M."/>
            <person name="Kojima H."/>
            <person name="Fukui M."/>
        </authorList>
    </citation>
    <scope>NUCLEOTIDE SEQUENCE [LARGE SCALE GENOMIC DNA]</scope>
    <source>
        <strain evidence="16">NAW-5</strain>
    </source>
</reference>
<dbReference type="GO" id="GO:0015293">
    <property type="term" value="F:symporter activity"/>
    <property type="evidence" value="ECO:0007669"/>
    <property type="project" value="UniProtKB-KW"/>
</dbReference>
<evidence type="ECO:0000256" key="4">
    <source>
        <dbReference type="ARBA" id="ARBA00022475"/>
    </source>
</evidence>
<name>A0A2L2XHN9_9FIRM</name>